<comment type="caution">
    <text evidence="2">The sequence shown here is derived from an EMBL/GenBank/DDBJ whole genome shotgun (WGS) entry which is preliminary data.</text>
</comment>
<evidence type="ECO:0000313" key="3">
    <source>
        <dbReference type="Proteomes" id="UP000691718"/>
    </source>
</evidence>
<name>A0A8S3WRQ9_PARAO</name>
<dbReference type="EMBL" id="CAJQZP010000644">
    <property type="protein sequence ID" value="CAG4974934.1"/>
    <property type="molecule type" value="Genomic_DNA"/>
</dbReference>
<gene>
    <name evidence="2" type="ORF">PAPOLLO_LOCUS9017</name>
</gene>
<evidence type="ECO:0000256" key="1">
    <source>
        <dbReference type="SAM" id="MobiDB-lite"/>
    </source>
</evidence>
<dbReference type="Proteomes" id="UP000691718">
    <property type="component" value="Unassembled WGS sequence"/>
</dbReference>
<dbReference type="AlphaFoldDB" id="A0A8S3WRQ9"/>
<keyword evidence="3" id="KW-1185">Reference proteome</keyword>
<feature type="region of interest" description="Disordered" evidence="1">
    <location>
        <begin position="57"/>
        <end position="86"/>
    </location>
</feature>
<accession>A0A8S3WRQ9</accession>
<sequence>MSVTAVLLRGSVDSGEVHIRWWRTHVIRATVYVELKMANRDQQIELWLLEEDEDILEGTPCSDDEESDHLEVQGENTNSEEDGDHDLGEFELNQTFASSANPAYVFTDEEEVPLSNLFY</sequence>
<organism evidence="2 3">
    <name type="scientific">Parnassius apollo</name>
    <name type="common">Apollo butterfly</name>
    <name type="synonym">Papilio apollo</name>
    <dbReference type="NCBI Taxonomy" id="110799"/>
    <lineage>
        <taxon>Eukaryota</taxon>
        <taxon>Metazoa</taxon>
        <taxon>Ecdysozoa</taxon>
        <taxon>Arthropoda</taxon>
        <taxon>Hexapoda</taxon>
        <taxon>Insecta</taxon>
        <taxon>Pterygota</taxon>
        <taxon>Neoptera</taxon>
        <taxon>Endopterygota</taxon>
        <taxon>Lepidoptera</taxon>
        <taxon>Glossata</taxon>
        <taxon>Ditrysia</taxon>
        <taxon>Papilionoidea</taxon>
        <taxon>Papilionidae</taxon>
        <taxon>Parnassiinae</taxon>
        <taxon>Parnassini</taxon>
        <taxon>Parnassius</taxon>
        <taxon>Parnassius</taxon>
    </lineage>
</organism>
<protein>
    <submittedName>
        <fullName evidence="2">(apollo) hypothetical protein</fullName>
    </submittedName>
</protein>
<feature type="compositionally biased region" description="Acidic residues" evidence="1">
    <location>
        <begin position="57"/>
        <end position="68"/>
    </location>
</feature>
<proteinExistence type="predicted"/>
<evidence type="ECO:0000313" key="2">
    <source>
        <dbReference type="EMBL" id="CAG4974934.1"/>
    </source>
</evidence>
<dbReference type="OrthoDB" id="10487579at2759"/>
<reference evidence="2" key="1">
    <citation type="submission" date="2021-04" db="EMBL/GenBank/DDBJ databases">
        <authorList>
            <person name="Tunstrom K."/>
        </authorList>
    </citation>
    <scope>NUCLEOTIDE SEQUENCE</scope>
</reference>